<dbReference type="Pfam" id="PF04480">
    <property type="entry name" value="DUF559"/>
    <property type="match status" value="1"/>
</dbReference>
<gene>
    <name evidence="2" type="ORF">IM660_11300</name>
</gene>
<accession>A0A7M1SNZ7</accession>
<dbReference type="InterPro" id="IPR011335">
    <property type="entry name" value="Restrct_endonuc-II-like"/>
</dbReference>
<dbReference type="Gene3D" id="3.40.960.10">
    <property type="entry name" value="VSR Endonuclease"/>
    <property type="match status" value="1"/>
</dbReference>
<keyword evidence="3" id="KW-1185">Reference proteome</keyword>
<sequence>MDFDPRRAFPDTLGTFTPPMAAAAGVSRAVLRYKLATEEWVRLCGSSIVRCEDRDSVLHRAIGAVLTWPQAILCLRTAALLHGLPVTDDGVAHVLMPDTRKPRLNLRPSTYRHGRQAIRLHGVPTTDLHTTIVDCLARLPEDEAWSLLAWVRTRELIGPDDLSERILHRFGMTGVVRLRELAEGAATGALSVGEQRLHEVLHDAGITGWLADVPIRFEGRILARADVLFPDARLVVEFDGEQYHTSAGDEERDRLLRRAGYRVLHLTWEEVTVFPWKVVAEIRAALAERLAS</sequence>
<dbReference type="SUPFAM" id="SSF52980">
    <property type="entry name" value="Restriction endonuclease-like"/>
    <property type="match status" value="1"/>
</dbReference>
<name>A0A7M1SNZ7_9MICO</name>
<evidence type="ECO:0000259" key="1">
    <source>
        <dbReference type="Pfam" id="PF04480"/>
    </source>
</evidence>
<reference evidence="2 3" key="1">
    <citation type="submission" date="2020-10" db="EMBL/GenBank/DDBJ databases">
        <title>Haloactinobacterium sp. RN3S43, a bacterium isolated from saline soil.</title>
        <authorList>
            <person name="Sun J.-Q."/>
        </authorList>
    </citation>
    <scope>NUCLEOTIDE SEQUENCE [LARGE SCALE GENOMIC DNA]</scope>
    <source>
        <strain evidence="2 3">RN3S43</strain>
    </source>
</reference>
<evidence type="ECO:0000313" key="2">
    <source>
        <dbReference type="EMBL" id="QOR69290.1"/>
    </source>
</evidence>
<dbReference type="RefSeq" id="WP_193495569.1">
    <property type="nucleotide sequence ID" value="NZ_CP063169.1"/>
</dbReference>
<dbReference type="InterPro" id="IPR007569">
    <property type="entry name" value="DUF559"/>
</dbReference>
<dbReference type="Proteomes" id="UP000593758">
    <property type="component" value="Chromosome"/>
</dbReference>
<feature type="domain" description="DUF559" evidence="1">
    <location>
        <begin position="228"/>
        <end position="286"/>
    </location>
</feature>
<organism evidence="2 3">
    <name type="scientific">Ruania alkalisoli</name>
    <dbReference type="NCBI Taxonomy" id="2779775"/>
    <lineage>
        <taxon>Bacteria</taxon>
        <taxon>Bacillati</taxon>
        <taxon>Actinomycetota</taxon>
        <taxon>Actinomycetes</taxon>
        <taxon>Micrococcales</taxon>
        <taxon>Ruaniaceae</taxon>
        <taxon>Ruania</taxon>
    </lineage>
</organism>
<dbReference type="KEGG" id="halt:IM660_11300"/>
<dbReference type="AlphaFoldDB" id="A0A7M1SNZ7"/>
<proteinExistence type="predicted"/>
<evidence type="ECO:0000313" key="3">
    <source>
        <dbReference type="Proteomes" id="UP000593758"/>
    </source>
</evidence>
<protein>
    <submittedName>
        <fullName evidence="2">DUF559 domain-containing protein</fullName>
    </submittedName>
</protein>
<dbReference type="EMBL" id="CP063169">
    <property type="protein sequence ID" value="QOR69290.1"/>
    <property type="molecule type" value="Genomic_DNA"/>
</dbReference>